<sequence length="297" mass="32434">MIVSPPSFEQPKWLVAFVVVLVAHISLVWALANKATQVEQPLTLSAVMVEFAELPQSATKIEPVTIGPPQEIAVNSTAAASEPQPPTPEEPPKIVVEESPKVEKAEIVVKKQTKTKEKPKEKVKVEPKQNPQKVVKKLPEKPSKKQIPNQESVMKESTSNVNSRASSQTASAPPKGDESKNAAPSNSISEDRNLTQNWKAKVMAHLSRNQRYPQFAMDNGLGGTAFTAITIDGQGNVLNVTLKKSTGVSVLDDETLALVKRSSPLPIPPPHLRERASLVLPIPIRFDPQEFKKAHSR</sequence>
<dbReference type="Gene3D" id="3.30.1150.10">
    <property type="match status" value="1"/>
</dbReference>
<keyword evidence="8 11" id="KW-1133">Transmembrane helix</keyword>
<keyword evidence="7" id="KW-0653">Protein transport</keyword>
<dbReference type="GO" id="GO:0015031">
    <property type="term" value="P:protein transport"/>
    <property type="evidence" value="ECO:0007669"/>
    <property type="project" value="UniProtKB-KW"/>
</dbReference>
<keyword evidence="9 11" id="KW-0472">Membrane</keyword>
<dbReference type="AlphaFoldDB" id="A0A3N4VZQ4"/>
<feature type="region of interest" description="Disordered" evidence="10">
    <location>
        <begin position="76"/>
        <end position="194"/>
    </location>
</feature>
<evidence type="ECO:0000256" key="3">
    <source>
        <dbReference type="ARBA" id="ARBA00022448"/>
    </source>
</evidence>
<feature type="compositionally biased region" description="Polar residues" evidence="10">
    <location>
        <begin position="182"/>
        <end position="194"/>
    </location>
</feature>
<dbReference type="InterPro" id="IPR006260">
    <property type="entry name" value="TonB/TolA_C"/>
</dbReference>
<dbReference type="RefSeq" id="WP_124211700.1">
    <property type="nucleotide sequence ID" value="NZ_CP016615.1"/>
</dbReference>
<dbReference type="PANTHER" id="PTHR33446:SF2">
    <property type="entry name" value="PROTEIN TONB"/>
    <property type="match status" value="1"/>
</dbReference>
<proteinExistence type="inferred from homology"/>
<dbReference type="SUPFAM" id="SSF74653">
    <property type="entry name" value="TolA/TonB C-terminal domain"/>
    <property type="match status" value="1"/>
</dbReference>
<evidence type="ECO:0000256" key="1">
    <source>
        <dbReference type="ARBA" id="ARBA00004383"/>
    </source>
</evidence>
<protein>
    <submittedName>
        <fullName evidence="13">Protein TonB</fullName>
    </submittedName>
</protein>
<reference evidence="13 14" key="1">
    <citation type="submission" date="2018-11" db="EMBL/GenBank/DDBJ databases">
        <title>Genomic Encyclopedia of Type Strains, Phase IV (KMG-IV): sequencing the most valuable type-strain genomes for metagenomic binning, comparative biology and taxonomic classification.</title>
        <authorList>
            <person name="Goeker M."/>
        </authorList>
    </citation>
    <scope>NUCLEOTIDE SEQUENCE [LARGE SCALE GENOMIC DNA]</scope>
    <source>
        <strain evidence="13 14">DSM 27238</strain>
    </source>
</reference>
<dbReference type="Proteomes" id="UP000281691">
    <property type="component" value="Unassembled WGS sequence"/>
</dbReference>
<evidence type="ECO:0000256" key="7">
    <source>
        <dbReference type="ARBA" id="ARBA00022927"/>
    </source>
</evidence>
<comment type="subcellular location">
    <subcellularLocation>
        <location evidence="1">Cell inner membrane</location>
        <topology evidence="1">Single-pass membrane protein</topology>
        <orientation evidence="1">Periplasmic side</orientation>
    </subcellularLocation>
</comment>
<evidence type="ECO:0000256" key="10">
    <source>
        <dbReference type="SAM" id="MobiDB-lite"/>
    </source>
</evidence>
<dbReference type="EMBL" id="RKQP01000005">
    <property type="protein sequence ID" value="RPE82637.1"/>
    <property type="molecule type" value="Genomic_DNA"/>
</dbReference>
<keyword evidence="5" id="KW-0997">Cell inner membrane</keyword>
<dbReference type="NCBIfam" id="TIGR01352">
    <property type="entry name" value="tonB_Cterm"/>
    <property type="match status" value="1"/>
</dbReference>
<evidence type="ECO:0000256" key="8">
    <source>
        <dbReference type="ARBA" id="ARBA00022989"/>
    </source>
</evidence>
<dbReference type="GO" id="GO:0098797">
    <property type="term" value="C:plasma membrane protein complex"/>
    <property type="evidence" value="ECO:0007669"/>
    <property type="project" value="TreeGrafter"/>
</dbReference>
<dbReference type="GO" id="GO:0055085">
    <property type="term" value="P:transmembrane transport"/>
    <property type="evidence" value="ECO:0007669"/>
    <property type="project" value="InterPro"/>
</dbReference>
<dbReference type="GO" id="GO:0031992">
    <property type="term" value="F:energy transducer activity"/>
    <property type="evidence" value="ECO:0007669"/>
    <property type="project" value="TreeGrafter"/>
</dbReference>
<name>A0A3N4VZQ4_9PAST</name>
<evidence type="ECO:0000313" key="14">
    <source>
        <dbReference type="Proteomes" id="UP000281691"/>
    </source>
</evidence>
<evidence type="ECO:0000256" key="9">
    <source>
        <dbReference type="ARBA" id="ARBA00023136"/>
    </source>
</evidence>
<evidence type="ECO:0000256" key="6">
    <source>
        <dbReference type="ARBA" id="ARBA00022692"/>
    </source>
</evidence>
<accession>A0A3N4VZQ4</accession>
<keyword evidence="14" id="KW-1185">Reference proteome</keyword>
<dbReference type="PROSITE" id="PS52015">
    <property type="entry name" value="TONB_CTD"/>
    <property type="match status" value="1"/>
</dbReference>
<evidence type="ECO:0000259" key="12">
    <source>
        <dbReference type="PROSITE" id="PS52015"/>
    </source>
</evidence>
<evidence type="ECO:0000313" key="13">
    <source>
        <dbReference type="EMBL" id="RPE82637.1"/>
    </source>
</evidence>
<dbReference type="InterPro" id="IPR037682">
    <property type="entry name" value="TonB_C"/>
</dbReference>
<dbReference type="PANTHER" id="PTHR33446">
    <property type="entry name" value="PROTEIN TONB-RELATED"/>
    <property type="match status" value="1"/>
</dbReference>
<dbReference type="InterPro" id="IPR051045">
    <property type="entry name" value="TonB-dependent_transducer"/>
</dbReference>
<keyword evidence="4" id="KW-1003">Cell membrane</keyword>
<feature type="domain" description="TonB C-terminal" evidence="12">
    <location>
        <begin position="197"/>
        <end position="295"/>
    </location>
</feature>
<feature type="compositionally biased region" description="Basic and acidic residues" evidence="10">
    <location>
        <begin position="90"/>
        <end position="127"/>
    </location>
</feature>
<keyword evidence="6 11" id="KW-0812">Transmembrane</keyword>
<dbReference type="OrthoDB" id="8703302at2"/>
<comment type="caution">
    <text evidence="13">The sequence shown here is derived from an EMBL/GenBank/DDBJ whole genome shotgun (WGS) entry which is preliminary data.</text>
</comment>
<gene>
    <name evidence="13" type="ORF">EDC46_1575</name>
</gene>
<feature type="compositionally biased region" description="Polar residues" evidence="10">
    <location>
        <begin position="146"/>
        <end position="171"/>
    </location>
</feature>
<evidence type="ECO:0000256" key="5">
    <source>
        <dbReference type="ARBA" id="ARBA00022519"/>
    </source>
</evidence>
<evidence type="ECO:0000256" key="4">
    <source>
        <dbReference type="ARBA" id="ARBA00022475"/>
    </source>
</evidence>
<keyword evidence="3" id="KW-0813">Transport</keyword>
<feature type="transmembrane region" description="Helical" evidence="11">
    <location>
        <begin position="13"/>
        <end position="32"/>
    </location>
</feature>
<evidence type="ECO:0000256" key="2">
    <source>
        <dbReference type="ARBA" id="ARBA00006555"/>
    </source>
</evidence>
<evidence type="ECO:0000256" key="11">
    <source>
        <dbReference type="SAM" id="Phobius"/>
    </source>
</evidence>
<comment type="similarity">
    <text evidence="2">Belongs to the TonB family.</text>
</comment>
<dbReference type="Pfam" id="PF03544">
    <property type="entry name" value="TonB_C"/>
    <property type="match status" value="1"/>
</dbReference>
<organism evidence="13 14">
    <name type="scientific">Vespertiliibacter pulmonis</name>
    <dbReference type="NCBI Taxonomy" id="1443036"/>
    <lineage>
        <taxon>Bacteria</taxon>
        <taxon>Pseudomonadati</taxon>
        <taxon>Pseudomonadota</taxon>
        <taxon>Gammaproteobacteria</taxon>
        <taxon>Pasteurellales</taxon>
        <taxon>Pasteurellaceae</taxon>
        <taxon>Vespertiliibacter</taxon>
    </lineage>
</organism>